<dbReference type="Proteomes" id="UP000569732">
    <property type="component" value="Unassembled WGS sequence"/>
</dbReference>
<dbReference type="AlphaFoldDB" id="A0A853I6L1"/>
<reference evidence="2 3" key="1">
    <citation type="submission" date="2020-07" db="EMBL/GenBank/DDBJ databases">
        <title>Endozoicomonas sp. nov., isolated from sediment.</title>
        <authorList>
            <person name="Gu T."/>
        </authorList>
    </citation>
    <scope>NUCLEOTIDE SEQUENCE [LARGE SCALE GENOMIC DNA]</scope>
    <source>
        <strain evidence="2 3">SM1973</strain>
    </source>
</reference>
<evidence type="ECO:0000256" key="1">
    <source>
        <dbReference type="SAM" id="MobiDB-lite"/>
    </source>
</evidence>
<keyword evidence="3" id="KW-1185">Reference proteome</keyword>
<organism evidence="2 3">
    <name type="scientific">Spartinivicinus marinus</name>
    <dbReference type="NCBI Taxonomy" id="2994442"/>
    <lineage>
        <taxon>Bacteria</taxon>
        <taxon>Pseudomonadati</taxon>
        <taxon>Pseudomonadota</taxon>
        <taxon>Gammaproteobacteria</taxon>
        <taxon>Oceanospirillales</taxon>
        <taxon>Zooshikellaceae</taxon>
        <taxon>Spartinivicinus</taxon>
    </lineage>
</organism>
<name>A0A853I6L1_9GAMM</name>
<proteinExistence type="predicted"/>
<comment type="caution">
    <text evidence="2">The sequence shown here is derived from an EMBL/GenBank/DDBJ whole genome shotgun (WGS) entry which is preliminary data.</text>
</comment>
<feature type="compositionally biased region" description="Basic and acidic residues" evidence="1">
    <location>
        <begin position="217"/>
        <end position="233"/>
    </location>
</feature>
<dbReference type="EMBL" id="JACCKB010000012">
    <property type="protein sequence ID" value="NYZ66308.1"/>
    <property type="molecule type" value="Genomic_DNA"/>
</dbReference>
<gene>
    <name evidence="2" type="ORF">H0A36_09825</name>
</gene>
<evidence type="ECO:0000313" key="3">
    <source>
        <dbReference type="Proteomes" id="UP000569732"/>
    </source>
</evidence>
<dbReference type="RefSeq" id="WP_180568336.1">
    <property type="nucleotide sequence ID" value="NZ_JACCKB010000012.1"/>
</dbReference>
<accession>A0A853I6L1</accession>
<feature type="region of interest" description="Disordered" evidence="1">
    <location>
        <begin position="206"/>
        <end position="243"/>
    </location>
</feature>
<sequence>MSITFNSDISSAAVRGAGEPVISTGTSNPVSYEAANVAGAGPAANEVLDAPTQPHTLASLTSLATELAAAGGGKSSSTNIILEAIRLMMESAREQKKSSHEIKQAELSMETQAIYDIAEKIVKSGNIALVGAIVGGVVSIAGGAFSMKAGAKNIKAIKEGPTGLKQGPSIKEDLDFNAETKRAFNSLMDNRSAKATAWSAGLNGTGQSVNGVTQRQSKLEEAGSKETEAEQTKHSAARQAATDFRKDASDLIKSLESKLQEMLNAENSSVGKIINA</sequence>
<feature type="compositionally biased region" description="Polar residues" evidence="1">
    <location>
        <begin position="206"/>
        <end position="216"/>
    </location>
</feature>
<protein>
    <submittedName>
        <fullName evidence="2">Uncharacterized protein</fullName>
    </submittedName>
</protein>
<evidence type="ECO:0000313" key="2">
    <source>
        <dbReference type="EMBL" id="NYZ66308.1"/>
    </source>
</evidence>